<organism evidence="4 5">
    <name type="scientific">Heterodermia speciosa</name>
    <dbReference type="NCBI Taxonomy" id="116794"/>
    <lineage>
        <taxon>Eukaryota</taxon>
        <taxon>Fungi</taxon>
        <taxon>Dikarya</taxon>
        <taxon>Ascomycota</taxon>
        <taxon>Pezizomycotina</taxon>
        <taxon>Lecanoromycetes</taxon>
        <taxon>OSLEUM clade</taxon>
        <taxon>Lecanoromycetidae</taxon>
        <taxon>Caliciales</taxon>
        <taxon>Physciaceae</taxon>
        <taxon>Heterodermia</taxon>
    </lineage>
</organism>
<keyword evidence="1" id="KW-0560">Oxidoreductase</keyword>
<dbReference type="EMBL" id="CAJPDS010000054">
    <property type="protein sequence ID" value="CAF9930080.1"/>
    <property type="molecule type" value="Genomic_DNA"/>
</dbReference>
<reference evidence="4" key="1">
    <citation type="submission" date="2021-03" db="EMBL/GenBank/DDBJ databases">
        <authorList>
            <person name="Tagirdzhanova G."/>
        </authorList>
    </citation>
    <scope>NUCLEOTIDE SEQUENCE</scope>
</reference>
<dbReference type="InterPro" id="IPR036812">
    <property type="entry name" value="NAD(P)_OxRdtase_dom_sf"/>
</dbReference>
<keyword evidence="5" id="KW-1185">Reference proteome</keyword>
<gene>
    <name evidence="4" type="ORF">HETSPECPRED_007537</name>
</gene>
<dbReference type="GO" id="GO:0070485">
    <property type="term" value="P:dehydro-D-arabinono-1,4-lactone biosynthetic process"/>
    <property type="evidence" value="ECO:0007669"/>
    <property type="project" value="TreeGrafter"/>
</dbReference>
<evidence type="ECO:0000259" key="3">
    <source>
        <dbReference type="Pfam" id="PF00248"/>
    </source>
</evidence>
<dbReference type="InterPro" id="IPR023210">
    <property type="entry name" value="NADP_OxRdtase_dom"/>
</dbReference>
<proteinExistence type="predicted"/>
<feature type="compositionally biased region" description="Basic and acidic residues" evidence="2">
    <location>
        <begin position="411"/>
        <end position="420"/>
    </location>
</feature>
<feature type="compositionally biased region" description="Pro residues" evidence="2">
    <location>
        <begin position="397"/>
        <end position="407"/>
    </location>
</feature>
<dbReference type="InterPro" id="IPR044480">
    <property type="entry name" value="Ara2-like"/>
</dbReference>
<dbReference type="SUPFAM" id="SSF51430">
    <property type="entry name" value="NAD(P)-linked oxidoreductase"/>
    <property type="match status" value="1"/>
</dbReference>
<dbReference type="InterPro" id="IPR020471">
    <property type="entry name" value="AKR"/>
</dbReference>
<dbReference type="FunFam" id="3.20.20.100:FF:000037">
    <property type="entry name" value="L-galactose dehydrogenase (L-GalDH)"/>
    <property type="match status" value="1"/>
</dbReference>
<evidence type="ECO:0000313" key="5">
    <source>
        <dbReference type="Proteomes" id="UP000664521"/>
    </source>
</evidence>
<dbReference type="GO" id="GO:0005829">
    <property type="term" value="C:cytosol"/>
    <property type="evidence" value="ECO:0007669"/>
    <property type="project" value="TreeGrafter"/>
</dbReference>
<comment type="caution">
    <text evidence="4">The sequence shown here is derived from an EMBL/GenBank/DDBJ whole genome shotgun (WGS) entry which is preliminary data.</text>
</comment>
<evidence type="ECO:0000313" key="4">
    <source>
        <dbReference type="EMBL" id="CAF9930080.1"/>
    </source>
</evidence>
<dbReference type="CDD" id="cd19164">
    <property type="entry name" value="AKR_ARA2"/>
    <property type="match status" value="1"/>
</dbReference>
<dbReference type="AlphaFoldDB" id="A0A8H3IVQ6"/>
<evidence type="ECO:0000256" key="2">
    <source>
        <dbReference type="SAM" id="MobiDB-lite"/>
    </source>
</evidence>
<name>A0A8H3IVQ6_9LECA</name>
<protein>
    <recommendedName>
        <fullName evidence="3">NADP-dependent oxidoreductase domain-containing protein</fullName>
    </recommendedName>
</protein>
<dbReference type="PANTHER" id="PTHR42686:SF1">
    <property type="entry name" value="GH17980P-RELATED"/>
    <property type="match status" value="1"/>
</dbReference>
<dbReference type="Gene3D" id="3.20.20.100">
    <property type="entry name" value="NADP-dependent oxidoreductase domain"/>
    <property type="match status" value="1"/>
</dbReference>
<sequence>MAPTTPSLSTLLPPLIFGTATFNDQYNPDPYKLPTTDIVHRALSLGVRAFDTSPYYGPAELLLGNALDTPFVKNYIARRDYFLLTKVGRISGSEFDYSASWVRKSVARSLERLRTEYLDVVYCHDAEFVSPEEVLTAVTELRKIRDESDSIKYVGISGYPVVILCELAEMILEKTGEPLDIVMSYANFTLQNTRLSSLALPRLKKAGVDVVPNASVLGMGLLRHAGVPQGAQGDWHPSPNELRSAAKAASEWCAARSDKIEKVAIRFAIETWMREGAAVGSKGDPASGIPWKREKIEQFGGTKLGVSVIGVSKIEELDETMRVWRSILDGLENGEEIALESNRGMGERLWSLKRQEEVGKLARGIRKVMGAWIDYAWQSPPPGFVNKAIALKTPEQLPTPAPSPSPVPFEILDRVSGEKE</sequence>
<feature type="region of interest" description="Disordered" evidence="2">
    <location>
        <begin position="395"/>
        <end position="420"/>
    </location>
</feature>
<accession>A0A8H3IVQ6</accession>
<dbReference type="OrthoDB" id="5286008at2759"/>
<feature type="domain" description="NADP-dependent oxidoreductase" evidence="3">
    <location>
        <begin position="14"/>
        <end position="325"/>
    </location>
</feature>
<dbReference type="GO" id="GO:0045290">
    <property type="term" value="F:D-arabinose 1-dehydrogenase [NAD(P)+] activity"/>
    <property type="evidence" value="ECO:0007669"/>
    <property type="project" value="InterPro"/>
</dbReference>
<evidence type="ECO:0000256" key="1">
    <source>
        <dbReference type="ARBA" id="ARBA00023002"/>
    </source>
</evidence>
<dbReference type="Pfam" id="PF00248">
    <property type="entry name" value="Aldo_ket_red"/>
    <property type="match status" value="1"/>
</dbReference>
<dbReference type="Proteomes" id="UP000664521">
    <property type="component" value="Unassembled WGS sequence"/>
</dbReference>
<dbReference type="PANTHER" id="PTHR42686">
    <property type="entry name" value="GH17980P-RELATED"/>
    <property type="match status" value="1"/>
</dbReference>